<dbReference type="Pfam" id="PF25989">
    <property type="entry name" value="YknX_C"/>
    <property type="match status" value="1"/>
</dbReference>
<dbReference type="EMBL" id="QLLK01000002">
    <property type="protein sequence ID" value="RAI93933.1"/>
    <property type="molecule type" value="Genomic_DNA"/>
</dbReference>
<dbReference type="Proteomes" id="UP000249610">
    <property type="component" value="Unassembled WGS sequence"/>
</dbReference>
<feature type="domain" description="CusB-like beta-barrel" evidence="3">
    <location>
        <begin position="202"/>
        <end position="274"/>
    </location>
</feature>
<evidence type="ECO:0000256" key="1">
    <source>
        <dbReference type="ARBA" id="ARBA00009477"/>
    </source>
</evidence>
<comment type="caution">
    <text evidence="5">The sequence shown here is derived from an EMBL/GenBank/DDBJ whole genome shotgun (WGS) entry which is preliminary data.</text>
</comment>
<evidence type="ECO:0000259" key="4">
    <source>
        <dbReference type="Pfam" id="PF25989"/>
    </source>
</evidence>
<feature type="domain" description="YknX-like C-terminal permuted SH3-like" evidence="4">
    <location>
        <begin position="288"/>
        <end position="349"/>
    </location>
</feature>
<dbReference type="GO" id="GO:0015562">
    <property type="term" value="F:efflux transmembrane transporter activity"/>
    <property type="evidence" value="ECO:0007669"/>
    <property type="project" value="TreeGrafter"/>
</dbReference>
<accession>A0A327PQD9</accession>
<dbReference type="Gene3D" id="1.10.287.470">
    <property type="entry name" value="Helix hairpin bin"/>
    <property type="match status" value="1"/>
</dbReference>
<reference evidence="5 6" key="1">
    <citation type="submission" date="2018-06" db="EMBL/GenBank/DDBJ databases">
        <title>Genomic Encyclopedia of Archaeal and Bacterial Type Strains, Phase II (KMG-II): from individual species to whole genera.</title>
        <authorList>
            <person name="Goeker M."/>
        </authorList>
    </citation>
    <scope>NUCLEOTIDE SEQUENCE [LARGE SCALE GENOMIC DNA]</scope>
    <source>
        <strain evidence="5 6">DSM 23446</strain>
    </source>
</reference>
<sequence length="350" mass="38647">MKKLIIIALLLVGVGAVAFTLYNNKEEMNEAATLAMKSSEFISVTVEKVEEKTVNRNFEANGIFEPSQELKLMSETSGAIVKIQRRKGDYVRKGDLIVQIDDRLIRSDYTIAKLKRDQAEKDLKRFENLAATDAITKKQFEESENAFKIADAQLSALKKRLDDTQVTAPIAGFINEDYYELGALVSPGMPLADIINKSPLKLSVNVTESEIAKVTKGEEIAVKVNAISNQEFTGKVHFISDMADASFKYQVELIMTSKNQDQIKPGMFGTAQFKFSQDEKVLKIDRKSISGSLKNPGVYLIKDGTAVYQPVKINPLDDGTVEILDGLKAGDEVIASGLINVKEGTKVKVQ</sequence>
<dbReference type="PANTHER" id="PTHR30469:SF15">
    <property type="entry name" value="HLYD FAMILY OF SECRETION PROTEINS"/>
    <property type="match status" value="1"/>
</dbReference>
<feature type="domain" description="Multidrug resistance protein MdtA-like barrel-sandwich hybrid" evidence="2">
    <location>
        <begin position="73"/>
        <end position="192"/>
    </location>
</feature>
<dbReference type="InterPro" id="IPR006143">
    <property type="entry name" value="RND_pump_MFP"/>
</dbReference>
<dbReference type="Pfam" id="PF25954">
    <property type="entry name" value="Beta-barrel_RND_2"/>
    <property type="match status" value="1"/>
</dbReference>
<comment type="similarity">
    <text evidence="1">Belongs to the membrane fusion protein (MFP) (TC 8.A.1) family.</text>
</comment>
<dbReference type="OrthoDB" id="9784685at2"/>
<dbReference type="Gene3D" id="2.40.30.170">
    <property type="match status" value="1"/>
</dbReference>
<dbReference type="NCBIfam" id="TIGR01730">
    <property type="entry name" value="RND_mfp"/>
    <property type="match status" value="1"/>
</dbReference>
<dbReference type="InterPro" id="IPR058625">
    <property type="entry name" value="MdtA-like_BSH"/>
</dbReference>
<proteinExistence type="inferred from homology"/>
<dbReference type="InterPro" id="IPR058637">
    <property type="entry name" value="YknX-like_C"/>
</dbReference>
<dbReference type="GO" id="GO:1990281">
    <property type="term" value="C:efflux pump complex"/>
    <property type="evidence" value="ECO:0007669"/>
    <property type="project" value="TreeGrafter"/>
</dbReference>
<dbReference type="AlphaFoldDB" id="A0A327PQD9"/>
<evidence type="ECO:0000313" key="5">
    <source>
        <dbReference type="EMBL" id="RAI93933.1"/>
    </source>
</evidence>
<dbReference type="InterPro" id="IPR058792">
    <property type="entry name" value="Beta-barrel_RND_2"/>
</dbReference>
<gene>
    <name evidence="5" type="ORF">LV83_00839</name>
</gene>
<dbReference type="SUPFAM" id="SSF111369">
    <property type="entry name" value="HlyD-like secretion proteins"/>
    <property type="match status" value="1"/>
</dbReference>
<protein>
    <submittedName>
        <fullName evidence="5">RND family efflux transporter MFP subunit</fullName>
    </submittedName>
</protein>
<evidence type="ECO:0000259" key="3">
    <source>
        <dbReference type="Pfam" id="PF25954"/>
    </source>
</evidence>
<dbReference type="RefSeq" id="WP_111610270.1">
    <property type="nucleotide sequence ID" value="NZ_QLLK01000002.1"/>
</dbReference>
<dbReference type="PANTHER" id="PTHR30469">
    <property type="entry name" value="MULTIDRUG RESISTANCE PROTEIN MDTA"/>
    <property type="match status" value="1"/>
</dbReference>
<dbReference type="Gene3D" id="2.40.50.100">
    <property type="match status" value="1"/>
</dbReference>
<dbReference type="Gene3D" id="2.40.420.20">
    <property type="match status" value="1"/>
</dbReference>
<keyword evidence="6" id="KW-1185">Reference proteome</keyword>
<organism evidence="5 6">
    <name type="scientific">Algoriphagus yeomjeoni</name>
    <dbReference type="NCBI Taxonomy" id="291403"/>
    <lineage>
        <taxon>Bacteria</taxon>
        <taxon>Pseudomonadati</taxon>
        <taxon>Bacteroidota</taxon>
        <taxon>Cytophagia</taxon>
        <taxon>Cytophagales</taxon>
        <taxon>Cyclobacteriaceae</taxon>
        <taxon>Algoriphagus</taxon>
    </lineage>
</organism>
<dbReference type="Pfam" id="PF25917">
    <property type="entry name" value="BSH_RND"/>
    <property type="match status" value="1"/>
</dbReference>
<name>A0A327PQD9_9BACT</name>
<evidence type="ECO:0000313" key="6">
    <source>
        <dbReference type="Proteomes" id="UP000249610"/>
    </source>
</evidence>
<evidence type="ECO:0000259" key="2">
    <source>
        <dbReference type="Pfam" id="PF25917"/>
    </source>
</evidence>